<dbReference type="InterPro" id="IPR059000">
    <property type="entry name" value="ATPase_P-type_domA"/>
</dbReference>
<keyword evidence="2 7" id="KW-0812">Transmembrane</keyword>
<dbReference type="Gene3D" id="3.40.1110.10">
    <property type="entry name" value="Calcium-transporting ATPase, cytoplasmic domain N"/>
    <property type="match status" value="1"/>
</dbReference>
<comment type="subcellular location">
    <subcellularLocation>
        <location evidence="1">Membrane</location>
        <topology evidence="1">Multi-pass membrane protein</topology>
    </subcellularLocation>
</comment>
<feature type="transmembrane region" description="Helical" evidence="7">
    <location>
        <begin position="982"/>
        <end position="1005"/>
    </location>
</feature>
<feature type="transmembrane region" description="Helical" evidence="7">
    <location>
        <begin position="312"/>
        <end position="334"/>
    </location>
</feature>
<dbReference type="InterPro" id="IPR036412">
    <property type="entry name" value="HAD-like_sf"/>
</dbReference>
<dbReference type="GO" id="GO:0000166">
    <property type="term" value="F:nucleotide binding"/>
    <property type="evidence" value="ECO:0007669"/>
    <property type="project" value="InterPro"/>
</dbReference>
<evidence type="ECO:0000256" key="5">
    <source>
        <dbReference type="ARBA" id="ARBA00022989"/>
    </source>
</evidence>
<dbReference type="EMBL" id="DS114375">
    <property type="protein sequence ID" value="EAX87931.1"/>
    <property type="molecule type" value="Genomic_DNA"/>
</dbReference>
<dbReference type="STRING" id="5722.A2G4I1"/>
<evidence type="ECO:0000256" key="2">
    <source>
        <dbReference type="ARBA" id="ARBA00022692"/>
    </source>
</evidence>
<dbReference type="SMR" id="A2G4I1"/>
<dbReference type="InterPro" id="IPR023214">
    <property type="entry name" value="HAD_sf"/>
</dbReference>
<feature type="transmembrane region" description="Helical" evidence="7">
    <location>
        <begin position="272"/>
        <end position="292"/>
    </location>
</feature>
<feature type="transmembrane region" description="Helical" evidence="7">
    <location>
        <begin position="69"/>
        <end position="87"/>
    </location>
</feature>
<feature type="transmembrane region" description="Helical" evidence="7">
    <location>
        <begin position="916"/>
        <end position="935"/>
    </location>
</feature>
<evidence type="ECO:0000313" key="11">
    <source>
        <dbReference type="Proteomes" id="UP000001542"/>
    </source>
</evidence>
<name>A2G4I1_TRIV3</name>
<evidence type="ECO:0000256" key="7">
    <source>
        <dbReference type="SAM" id="Phobius"/>
    </source>
</evidence>
<reference evidence="10" key="2">
    <citation type="journal article" date="2007" name="Science">
        <title>Draft genome sequence of the sexually transmitted pathogen Trichomonas vaginalis.</title>
        <authorList>
            <person name="Carlton J.M."/>
            <person name="Hirt R.P."/>
            <person name="Silva J.C."/>
            <person name="Delcher A.L."/>
            <person name="Schatz M."/>
            <person name="Zhao Q."/>
            <person name="Wortman J.R."/>
            <person name="Bidwell S.L."/>
            <person name="Alsmark U.C.M."/>
            <person name="Besteiro S."/>
            <person name="Sicheritz-Ponten T."/>
            <person name="Noel C.J."/>
            <person name="Dacks J.B."/>
            <person name="Foster P.G."/>
            <person name="Simillion C."/>
            <person name="Van de Peer Y."/>
            <person name="Miranda-Saavedra D."/>
            <person name="Barton G.J."/>
            <person name="Westrop G.D."/>
            <person name="Mueller S."/>
            <person name="Dessi D."/>
            <person name="Fiori P.L."/>
            <person name="Ren Q."/>
            <person name="Paulsen I."/>
            <person name="Zhang H."/>
            <person name="Bastida-Corcuera F.D."/>
            <person name="Simoes-Barbosa A."/>
            <person name="Brown M.T."/>
            <person name="Hayes R.D."/>
            <person name="Mukherjee M."/>
            <person name="Okumura C.Y."/>
            <person name="Schneider R."/>
            <person name="Smith A.J."/>
            <person name="Vanacova S."/>
            <person name="Villalvazo M."/>
            <person name="Haas B.J."/>
            <person name="Pertea M."/>
            <person name="Feldblyum T.V."/>
            <person name="Utterback T.R."/>
            <person name="Shu C.L."/>
            <person name="Osoegawa K."/>
            <person name="de Jong P.J."/>
            <person name="Hrdy I."/>
            <person name="Horvathova L."/>
            <person name="Zubacova Z."/>
            <person name="Dolezal P."/>
            <person name="Malik S.B."/>
            <person name="Logsdon J.M. Jr."/>
            <person name="Henze K."/>
            <person name="Gupta A."/>
            <person name="Wang C.C."/>
            <person name="Dunne R.L."/>
            <person name="Upcroft J.A."/>
            <person name="Upcroft P."/>
            <person name="White O."/>
            <person name="Salzberg S.L."/>
            <person name="Tang P."/>
            <person name="Chiu C.-H."/>
            <person name="Lee Y.-S."/>
            <person name="Embley T.M."/>
            <person name="Coombs G.H."/>
            <person name="Mottram J.C."/>
            <person name="Tachezy J."/>
            <person name="Fraser-Liggett C.M."/>
            <person name="Johnson P.J."/>
        </authorList>
    </citation>
    <scope>NUCLEOTIDE SEQUENCE [LARGE SCALE GENOMIC DNA]</scope>
    <source>
        <strain evidence="10">G3</strain>
    </source>
</reference>
<evidence type="ECO:0000259" key="8">
    <source>
        <dbReference type="Pfam" id="PF00122"/>
    </source>
</evidence>
<organism evidence="10 11">
    <name type="scientific">Trichomonas vaginalis (strain ATCC PRA-98 / G3)</name>
    <dbReference type="NCBI Taxonomy" id="412133"/>
    <lineage>
        <taxon>Eukaryota</taxon>
        <taxon>Metamonada</taxon>
        <taxon>Parabasalia</taxon>
        <taxon>Trichomonadida</taxon>
        <taxon>Trichomonadidae</taxon>
        <taxon>Trichomonas</taxon>
    </lineage>
</organism>
<feature type="transmembrane region" description="Helical" evidence="7">
    <location>
        <begin position="942"/>
        <end position="962"/>
    </location>
</feature>
<dbReference type="RefSeq" id="XP_001300861.1">
    <property type="nucleotide sequence ID" value="XM_001300860.1"/>
</dbReference>
<feature type="domain" description="P-type ATPase A" evidence="8">
    <location>
        <begin position="101"/>
        <end position="166"/>
    </location>
</feature>
<dbReference type="VEuPathDB" id="TrichDB:TVAGG3_0454150"/>
<keyword evidence="5 7" id="KW-1133">Transmembrane helix</keyword>
<dbReference type="PANTHER" id="PTHR24092">
    <property type="entry name" value="PROBABLE PHOSPHOLIPID-TRANSPORTING ATPASE"/>
    <property type="match status" value="1"/>
</dbReference>
<keyword evidence="3" id="KW-0479">Metal-binding</keyword>
<dbReference type="InterPro" id="IPR008250">
    <property type="entry name" value="ATPase_P-typ_transduc_dom_A_sf"/>
</dbReference>
<dbReference type="Pfam" id="PF16212">
    <property type="entry name" value="PhoLip_ATPase_C"/>
    <property type="match status" value="1"/>
</dbReference>
<dbReference type="GO" id="GO:0045332">
    <property type="term" value="P:phospholipid translocation"/>
    <property type="evidence" value="ECO:0000318"/>
    <property type="project" value="GO_Central"/>
</dbReference>
<dbReference type="SUPFAM" id="SSF81653">
    <property type="entry name" value="Calcium ATPase, transduction domain A"/>
    <property type="match status" value="1"/>
</dbReference>
<feature type="domain" description="P-type ATPase C-terminal" evidence="9">
    <location>
        <begin position="767"/>
        <end position="1011"/>
    </location>
</feature>
<evidence type="ECO:0000256" key="1">
    <source>
        <dbReference type="ARBA" id="ARBA00004141"/>
    </source>
</evidence>
<dbReference type="PANTHER" id="PTHR24092:SF175">
    <property type="entry name" value="PHOSPHOLIPID-TRANSPORTING ATPASE"/>
    <property type="match status" value="1"/>
</dbReference>
<dbReference type="Gene3D" id="1.20.1110.10">
    <property type="entry name" value="Calcium-transporting ATPase, transmembrane domain"/>
    <property type="match status" value="1"/>
</dbReference>
<dbReference type="SUPFAM" id="SSF81660">
    <property type="entry name" value="Metal cation-transporting ATPase, ATP-binding domain N"/>
    <property type="match status" value="1"/>
</dbReference>
<evidence type="ECO:0000256" key="6">
    <source>
        <dbReference type="ARBA" id="ARBA00023136"/>
    </source>
</evidence>
<dbReference type="OrthoDB" id="116380at2759"/>
<dbReference type="KEGG" id="tva:4745585"/>
<protein>
    <submittedName>
        <fullName evidence="10">Uncharacterized protein</fullName>
    </submittedName>
</protein>
<dbReference type="Proteomes" id="UP000001542">
    <property type="component" value="Unassembled WGS sequence"/>
</dbReference>
<keyword evidence="11" id="KW-1185">Reference proteome</keyword>
<sequence length="1031" mass="116466">MVLVHFDPEVKEEPKDQVLQTNITDSNNLNITELAISFITFFFSRIAFWFYFGIFIVQTCIQTPLYPTTTIIPLIFTFSSSIGIYILQSYRKRKLNYITDKKKVRVRRNHQWVEILQGNIKPGDVILLKNGDTAPCDVVLLATGKKFQIAVNTRIIDGKNQLRAKKPIQKCDHFQPENILNTDFQINYARTSEGNLPPLTERVQFDGTVIVGQEQLNISNEQFIEKFSIVYHTDEIIVAAVYTGSDCRCSLHSKTGYFRSTLLEKQLNRQNMIQIAFIFILSMVLATVSIFYRDISSSWPVLDDTPNWQYYTYSFTNFLVLLTPLSPFELYLMIDISLFIHSFFLKTAILSSVNRLDELTHIDSVVASKSLLIGTLPPTIKRIYVAGRMYGRSMTSQELSETGIQGSSNDEFDDPSFFENANTPEVSLFLEHISLCHQATVQIEKDFISFISSVPAEEPLLRLASKSGVTFAHRGPNQLIYLKGNLIRNTLLATGFIQVPNFEDTYVGQVTYIPQSKQHPRISVIIRGKGTGFIFTRWSVEEDPDLEGLPLHELKEMQSQGLQVTVLSYKQISPESLSISGSDIIQKFSEIERTGTFLALVGFEDPPRDGVLSFVNKVRGSGIQMILASHGPIRTLTTHALSLGILKKNQGTSPLRGNTQLEIDGELERMLSNLGGFDDALLMSGNQIQNIIQSKVKNVPQILKAFTVILIDKCQPNDVQLLVEYIRKQGEMTIIGIGQSITDSGFMNASSMSITVSDDSPTPMGIISDLTVDRFDQLSDIIFVTCQWLYDRITTMINFTIPRDTFLGLVQMAYQFQVAFSGTPLFTAAHILSVLVFTGCPAVSRSVLNKRVGEYILKNTPQKYYLRRRKQPRLSFIRFMISSVLCILGAIFSVWFKALVDRDVRKPYNDTISLQQFRYSMSATFILSCVAWTATQTDTWTLYHNISLFGSLICFFVGYSLVTDNQGNSQTSGVSSTMSGNWISSLSTFIFPICSIFLQFSYTLFKRFFEQEKQVKAQQPQLDNSPQAAIV</sequence>
<dbReference type="Gene3D" id="2.70.150.10">
    <property type="entry name" value="Calcium-transporting ATPase, cytoplasmic transduction domain A"/>
    <property type="match status" value="1"/>
</dbReference>
<dbReference type="GO" id="GO:0005886">
    <property type="term" value="C:plasma membrane"/>
    <property type="evidence" value="ECO:0000318"/>
    <property type="project" value="GO_Central"/>
</dbReference>
<dbReference type="GO" id="GO:0046872">
    <property type="term" value="F:metal ion binding"/>
    <property type="evidence" value="ECO:0007669"/>
    <property type="project" value="UniProtKB-KW"/>
</dbReference>
<dbReference type="VEuPathDB" id="TrichDB:TVAG_054640"/>
<keyword evidence="4" id="KW-0460">Magnesium</keyword>
<dbReference type="SUPFAM" id="SSF56784">
    <property type="entry name" value="HAD-like"/>
    <property type="match status" value="1"/>
</dbReference>
<dbReference type="AlphaFoldDB" id="A2G4I1"/>
<reference evidence="10" key="1">
    <citation type="submission" date="2006-10" db="EMBL/GenBank/DDBJ databases">
        <authorList>
            <person name="Amadeo P."/>
            <person name="Zhao Q."/>
            <person name="Wortman J."/>
            <person name="Fraser-Liggett C."/>
            <person name="Carlton J."/>
        </authorList>
    </citation>
    <scope>NUCLEOTIDE SEQUENCE</scope>
    <source>
        <strain evidence="10">G3</strain>
    </source>
</reference>
<evidence type="ECO:0000313" key="10">
    <source>
        <dbReference type="EMBL" id="EAX87931.1"/>
    </source>
</evidence>
<dbReference type="InterPro" id="IPR023298">
    <property type="entry name" value="ATPase_P-typ_TM_dom_sf"/>
</dbReference>
<dbReference type="InterPro" id="IPR023299">
    <property type="entry name" value="ATPase_P-typ_cyto_dom_N"/>
</dbReference>
<dbReference type="eggNOG" id="KOG0206">
    <property type="taxonomic scope" value="Eukaryota"/>
</dbReference>
<dbReference type="GO" id="GO:0140326">
    <property type="term" value="F:ATPase-coupled intramembrane lipid transporter activity"/>
    <property type="evidence" value="ECO:0000318"/>
    <property type="project" value="GO_Central"/>
</dbReference>
<evidence type="ECO:0000256" key="4">
    <source>
        <dbReference type="ARBA" id="ARBA00022842"/>
    </source>
</evidence>
<dbReference type="SUPFAM" id="SSF81665">
    <property type="entry name" value="Calcium ATPase, transmembrane domain M"/>
    <property type="match status" value="1"/>
</dbReference>
<dbReference type="InParanoid" id="A2G4I1"/>
<feature type="transmembrane region" description="Helical" evidence="7">
    <location>
        <begin position="876"/>
        <end position="896"/>
    </location>
</feature>
<feature type="transmembrane region" description="Helical" evidence="7">
    <location>
        <begin position="34"/>
        <end position="57"/>
    </location>
</feature>
<evidence type="ECO:0000259" key="9">
    <source>
        <dbReference type="Pfam" id="PF16212"/>
    </source>
</evidence>
<dbReference type="Pfam" id="PF00122">
    <property type="entry name" value="E1-E2_ATPase"/>
    <property type="match status" value="1"/>
</dbReference>
<gene>
    <name evidence="10" type="ORF">TVAG_054640</name>
</gene>
<keyword evidence="6 7" id="KW-0472">Membrane</keyword>
<dbReference type="InterPro" id="IPR032630">
    <property type="entry name" value="P_typ_ATPase_c"/>
</dbReference>
<proteinExistence type="predicted"/>
<accession>A2G4I1</accession>
<evidence type="ECO:0000256" key="3">
    <source>
        <dbReference type="ARBA" id="ARBA00022723"/>
    </source>
</evidence>
<dbReference type="Gene3D" id="3.40.50.1000">
    <property type="entry name" value="HAD superfamily/HAD-like"/>
    <property type="match status" value="1"/>
</dbReference>